<dbReference type="OrthoDB" id="1926878at2759"/>
<feature type="compositionally biased region" description="Acidic residues" evidence="1">
    <location>
        <begin position="337"/>
        <end position="354"/>
    </location>
</feature>
<dbReference type="PROSITE" id="PS51038">
    <property type="entry name" value="BAH"/>
    <property type="match status" value="1"/>
</dbReference>
<evidence type="ECO:0000313" key="3">
    <source>
        <dbReference type="EMBL" id="KAJ3501489.1"/>
    </source>
</evidence>
<reference evidence="3" key="1">
    <citation type="submission" date="2022-07" db="EMBL/GenBank/DDBJ databases">
        <title>Genome Sequence of Agrocybe chaxingu.</title>
        <authorList>
            <person name="Buettner E."/>
        </authorList>
    </citation>
    <scope>NUCLEOTIDE SEQUENCE</scope>
    <source>
        <strain evidence="3">MP-N11</strain>
    </source>
</reference>
<name>A0A9W8JSP1_9AGAR</name>
<dbReference type="CDD" id="cd04370">
    <property type="entry name" value="BAH"/>
    <property type="match status" value="1"/>
</dbReference>
<gene>
    <name evidence="3" type="ORF">NLJ89_g9313</name>
</gene>
<dbReference type="Proteomes" id="UP001148786">
    <property type="component" value="Unassembled WGS sequence"/>
</dbReference>
<feature type="region of interest" description="Disordered" evidence="1">
    <location>
        <begin position="284"/>
        <end position="361"/>
    </location>
</feature>
<feature type="compositionally biased region" description="Acidic residues" evidence="1">
    <location>
        <begin position="231"/>
        <end position="240"/>
    </location>
</feature>
<proteinExistence type="predicted"/>
<evidence type="ECO:0000259" key="2">
    <source>
        <dbReference type="PROSITE" id="PS51038"/>
    </source>
</evidence>
<dbReference type="InterPro" id="IPR001025">
    <property type="entry name" value="BAH_dom"/>
</dbReference>
<protein>
    <recommendedName>
        <fullName evidence="2">BAH domain-containing protein</fullName>
    </recommendedName>
</protein>
<feature type="region of interest" description="Disordered" evidence="1">
    <location>
        <begin position="30"/>
        <end position="58"/>
    </location>
</feature>
<accession>A0A9W8JSP1</accession>
<feature type="region of interest" description="Disordered" evidence="1">
    <location>
        <begin position="191"/>
        <end position="246"/>
    </location>
</feature>
<dbReference type="EMBL" id="JANKHO010001427">
    <property type="protein sequence ID" value="KAJ3501489.1"/>
    <property type="molecule type" value="Genomic_DNA"/>
</dbReference>
<dbReference type="AlphaFoldDB" id="A0A9W8JSP1"/>
<dbReference type="Gene3D" id="2.30.30.490">
    <property type="match status" value="1"/>
</dbReference>
<dbReference type="Pfam" id="PF01426">
    <property type="entry name" value="BAH"/>
    <property type="match status" value="1"/>
</dbReference>
<feature type="compositionally biased region" description="Basic and acidic residues" evidence="1">
    <location>
        <begin position="192"/>
        <end position="203"/>
    </location>
</feature>
<sequence length="361" mass="41257">MATPSASTADKNVLECVWASKPIYTRRTIPELDLLPEEQEQNGLEDTTGGEGDDRDTEERETVFYEAFRMKRKATAFRGSKRMLAGKIELHTYRLGDTVMVETDTLYIMKKPPSIGVIVAMWETRVKHAEQQTDSSSMRIRIHWFLRPQEMASVRAKREHEENEVYYSLATRVVVTPAVILTRCLVSAKLDPTGKKPEPKRAVGWDLVPVTPSKRRPSSPLKKSTRFSTATEDDSEEDDFEKQVDETSFVNDPDKMFYCRLAVDSRRGIFYDFDWEKHHRDALARSKPPAEDFTPGPSKQPSRPWGEGSSWDVVEQKKPKRPTTTKAAKTRDRSDEGISESEADDSDEFEEDGSQPECCHR</sequence>
<evidence type="ECO:0000313" key="4">
    <source>
        <dbReference type="Proteomes" id="UP001148786"/>
    </source>
</evidence>
<dbReference type="GO" id="GO:0003682">
    <property type="term" value="F:chromatin binding"/>
    <property type="evidence" value="ECO:0007669"/>
    <property type="project" value="InterPro"/>
</dbReference>
<dbReference type="InterPro" id="IPR043151">
    <property type="entry name" value="BAH_sf"/>
</dbReference>
<organism evidence="3 4">
    <name type="scientific">Agrocybe chaxingu</name>
    <dbReference type="NCBI Taxonomy" id="84603"/>
    <lineage>
        <taxon>Eukaryota</taxon>
        <taxon>Fungi</taxon>
        <taxon>Dikarya</taxon>
        <taxon>Basidiomycota</taxon>
        <taxon>Agaricomycotina</taxon>
        <taxon>Agaricomycetes</taxon>
        <taxon>Agaricomycetidae</taxon>
        <taxon>Agaricales</taxon>
        <taxon>Agaricineae</taxon>
        <taxon>Strophariaceae</taxon>
        <taxon>Agrocybe</taxon>
    </lineage>
</organism>
<evidence type="ECO:0000256" key="1">
    <source>
        <dbReference type="SAM" id="MobiDB-lite"/>
    </source>
</evidence>
<feature type="domain" description="BAH" evidence="2">
    <location>
        <begin position="91"/>
        <end position="274"/>
    </location>
</feature>
<keyword evidence="4" id="KW-1185">Reference proteome</keyword>
<comment type="caution">
    <text evidence="3">The sequence shown here is derived from an EMBL/GenBank/DDBJ whole genome shotgun (WGS) entry which is preliminary data.</text>
</comment>